<feature type="transmembrane region" description="Helical" evidence="1">
    <location>
        <begin position="12"/>
        <end position="36"/>
    </location>
</feature>
<dbReference type="Proteomes" id="UP000521943">
    <property type="component" value="Unassembled WGS sequence"/>
</dbReference>
<keyword evidence="1" id="KW-0812">Transmembrane</keyword>
<dbReference type="EMBL" id="JACGCI010000054">
    <property type="protein sequence ID" value="KAF6750871.1"/>
    <property type="molecule type" value="Genomic_DNA"/>
</dbReference>
<evidence type="ECO:0000313" key="2">
    <source>
        <dbReference type="EMBL" id="KAF6750871.1"/>
    </source>
</evidence>
<protein>
    <submittedName>
        <fullName evidence="2">Uncharacterized protein</fullName>
    </submittedName>
</protein>
<evidence type="ECO:0000256" key="1">
    <source>
        <dbReference type="SAM" id="Phobius"/>
    </source>
</evidence>
<evidence type="ECO:0000313" key="3">
    <source>
        <dbReference type="Proteomes" id="UP000521943"/>
    </source>
</evidence>
<keyword evidence="1" id="KW-0472">Membrane</keyword>
<gene>
    <name evidence="2" type="ORF">DFP72DRAFT_506609</name>
</gene>
<sequence length="62" mass="7184">MGFHQVDSSSCSFLCFVFFHVSCFHFFSCVSLLTLTLSSLSLVFYVYTLIVRYILSIDHLYV</sequence>
<comment type="caution">
    <text evidence="2">The sequence shown here is derived from an EMBL/GenBank/DDBJ whole genome shotgun (WGS) entry which is preliminary data.</text>
</comment>
<dbReference type="AlphaFoldDB" id="A0A8H6HS99"/>
<keyword evidence="3" id="KW-1185">Reference proteome</keyword>
<name>A0A8H6HS99_9AGAR</name>
<proteinExistence type="predicted"/>
<feature type="transmembrane region" description="Helical" evidence="1">
    <location>
        <begin position="42"/>
        <end position="61"/>
    </location>
</feature>
<organism evidence="2 3">
    <name type="scientific">Ephemerocybe angulata</name>
    <dbReference type="NCBI Taxonomy" id="980116"/>
    <lineage>
        <taxon>Eukaryota</taxon>
        <taxon>Fungi</taxon>
        <taxon>Dikarya</taxon>
        <taxon>Basidiomycota</taxon>
        <taxon>Agaricomycotina</taxon>
        <taxon>Agaricomycetes</taxon>
        <taxon>Agaricomycetidae</taxon>
        <taxon>Agaricales</taxon>
        <taxon>Agaricineae</taxon>
        <taxon>Psathyrellaceae</taxon>
        <taxon>Ephemerocybe</taxon>
    </lineage>
</organism>
<keyword evidence="1" id="KW-1133">Transmembrane helix</keyword>
<accession>A0A8H6HS99</accession>
<reference evidence="2 3" key="1">
    <citation type="submission" date="2020-07" db="EMBL/GenBank/DDBJ databases">
        <title>Comparative genomics of pyrophilous fungi reveals a link between fire events and developmental genes.</title>
        <authorList>
            <consortium name="DOE Joint Genome Institute"/>
            <person name="Steindorff A.S."/>
            <person name="Carver A."/>
            <person name="Calhoun S."/>
            <person name="Stillman K."/>
            <person name="Liu H."/>
            <person name="Lipzen A."/>
            <person name="Pangilinan J."/>
            <person name="Labutti K."/>
            <person name="Bruns T.D."/>
            <person name="Grigoriev I.V."/>
        </authorList>
    </citation>
    <scope>NUCLEOTIDE SEQUENCE [LARGE SCALE GENOMIC DNA]</scope>
    <source>
        <strain evidence="2 3">CBS 144469</strain>
    </source>
</reference>